<comment type="subcellular location">
    <subcellularLocation>
        <location evidence="1">Cell outer membrane</location>
    </subcellularLocation>
</comment>
<evidence type="ECO:0000313" key="9">
    <source>
        <dbReference type="Proteomes" id="UP001431010"/>
    </source>
</evidence>
<protein>
    <submittedName>
        <fullName evidence="8">Outer membrane beta-barrel protein</fullName>
    </submittedName>
</protein>
<keyword evidence="4" id="KW-0998">Cell outer membrane</keyword>
<dbReference type="Pfam" id="PF13505">
    <property type="entry name" value="OMP_b-brl"/>
    <property type="match status" value="1"/>
</dbReference>
<dbReference type="PANTHER" id="PTHR34001">
    <property type="entry name" value="BLL7405 PROTEIN"/>
    <property type="match status" value="1"/>
</dbReference>
<feature type="chain" id="PRO_5047389834" evidence="6">
    <location>
        <begin position="25"/>
        <end position="218"/>
    </location>
</feature>
<keyword evidence="9" id="KW-1185">Reference proteome</keyword>
<evidence type="ECO:0000256" key="6">
    <source>
        <dbReference type="SAM" id="SignalP"/>
    </source>
</evidence>
<evidence type="ECO:0000256" key="3">
    <source>
        <dbReference type="ARBA" id="ARBA00023136"/>
    </source>
</evidence>
<keyword evidence="3" id="KW-0472">Membrane</keyword>
<comment type="similarity">
    <text evidence="5">Belongs to the Omp25/RopB family.</text>
</comment>
<dbReference type="Gene3D" id="2.40.160.20">
    <property type="match status" value="1"/>
</dbReference>
<reference evidence="8" key="1">
    <citation type="journal article" date="2024" name="Antonie Van Leeuwenhoek">
        <title>Bradyrhizobium ontarionense sp. nov., a novel bacterial symbiont isolated from Aeschynomene indica (Indian jointvetch), harbours photosynthesis, nitrogen fixation and nitrous oxide (N2O) reductase genes.</title>
        <authorList>
            <person name="Bromfield E.S.P."/>
            <person name="Cloutier S."/>
        </authorList>
    </citation>
    <scope>NUCLEOTIDE SEQUENCE</scope>
    <source>
        <strain evidence="8">A19</strain>
    </source>
</reference>
<dbReference type="PROSITE" id="PS51257">
    <property type="entry name" value="PROKAR_LIPOPROTEIN"/>
    <property type="match status" value="1"/>
</dbReference>
<dbReference type="EMBL" id="CP088156">
    <property type="protein sequence ID" value="UFZ01889.1"/>
    <property type="molecule type" value="Genomic_DNA"/>
</dbReference>
<feature type="domain" description="Outer membrane protein beta-barrel" evidence="7">
    <location>
        <begin position="34"/>
        <end position="214"/>
    </location>
</feature>
<keyword evidence="2 6" id="KW-0732">Signal</keyword>
<evidence type="ECO:0000256" key="4">
    <source>
        <dbReference type="ARBA" id="ARBA00023237"/>
    </source>
</evidence>
<evidence type="ECO:0000256" key="2">
    <source>
        <dbReference type="ARBA" id="ARBA00022729"/>
    </source>
</evidence>
<dbReference type="SUPFAM" id="SSF56925">
    <property type="entry name" value="OMPA-like"/>
    <property type="match status" value="1"/>
</dbReference>
<name>A0ABY3R4D7_9BRAD</name>
<proteinExistence type="inferred from homology"/>
<dbReference type="RefSeq" id="WP_231317682.1">
    <property type="nucleotide sequence ID" value="NZ_CP088156.1"/>
</dbReference>
<feature type="signal peptide" evidence="6">
    <location>
        <begin position="1"/>
        <end position="24"/>
    </location>
</feature>
<gene>
    <name evidence="8" type="ORF">LQG66_21505</name>
</gene>
<evidence type="ECO:0000259" key="7">
    <source>
        <dbReference type="Pfam" id="PF13505"/>
    </source>
</evidence>
<organism evidence="8 9">
    <name type="scientific">Bradyrhizobium ontarionense</name>
    <dbReference type="NCBI Taxonomy" id="2898149"/>
    <lineage>
        <taxon>Bacteria</taxon>
        <taxon>Pseudomonadati</taxon>
        <taxon>Pseudomonadota</taxon>
        <taxon>Alphaproteobacteria</taxon>
        <taxon>Hyphomicrobiales</taxon>
        <taxon>Nitrobacteraceae</taxon>
        <taxon>Bradyrhizobium</taxon>
    </lineage>
</organism>
<dbReference type="InterPro" id="IPR027385">
    <property type="entry name" value="Beta-barrel_OMP"/>
</dbReference>
<evidence type="ECO:0000313" key="8">
    <source>
        <dbReference type="EMBL" id="UFZ01889.1"/>
    </source>
</evidence>
<evidence type="ECO:0000256" key="1">
    <source>
        <dbReference type="ARBA" id="ARBA00004442"/>
    </source>
</evidence>
<dbReference type="PANTHER" id="PTHR34001:SF3">
    <property type="entry name" value="BLL7405 PROTEIN"/>
    <property type="match status" value="1"/>
</dbReference>
<accession>A0ABY3R4D7</accession>
<dbReference type="Proteomes" id="UP001431010">
    <property type="component" value="Chromosome"/>
</dbReference>
<dbReference type="InterPro" id="IPR051692">
    <property type="entry name" value="OMP-like"/>
</dbReference>
<evidence type="ECO:0000256" key="5">
    <source>
        <dbReference type="ARBA" id="ARBA00038306"/>
    </source>
</evidence>
<dbReference type="InterPro" id="IPR011250">
    <property type="entry name" value="OMP/PagP_B-barrel"/>
</dbReference>
<sequence length="218" mass="23090">MTIRRARYPMAMAVAALACGGAQAADLAATTYKAPAYAAAPAPFSWTGFYAGANVGGAFTGKDAFTNVAGANGGKLSGVIGGLQAGYNYQISPMFVVGIENDIEFAGLSRKGDLVNPAVSVPWLTSGRARAGIAVLDSRLWLYGTAGLAAGELKDGPIHKMKMGWTAGGGAEWAFQPKWSAKLEYLYTDLKHDNLPDWRAAKIHAVRVGLNYHFDLFR</sequence>